<keyword evidence="4" id="KW-1185">Reference proteome</keyword>
<dbReference type="EMBL" id="QBIY01011407">
    <property type="protein sequence ID" value="RXN32195.1"/>
    <property type="molecule type" value="Genomic_DNA"/>
</dbReference>
<evidence type="ECO:0000256" key="1">
    <source>
        <dbReference type="SAM" id="MobiDB-lite"/>
    </source>
</evidence>
<evidence type="ECO:0000313" key="4">
    <source>
        <dbReference type="Proteomes" id="UP000290572"/>
    </source>
</evidence>
<reference evidence="2 4" key="1">
    <citation type="submission" date="2018-03" db="EMBL/GenBank/DDBJ databases">
        <title>Draft genome sequence of Rohu Carp (Labeo rohita).</title>
        <authorList>
            <person name="Das P."/>
            <person name="Kushwaha B."/>
            <person name="Joshi C.G."/>
            <person name="Kumar D."/>
            <person name="Nagpure N.S."/>
            <person name="Sahoo L."/>
            <person name="Das S.P."/>
            <person name="Bit A."/>
            <person name="Patnaik S."/>
            <person name="Meher P.K."/>
            <person name="Jayasankar P."/>
            <person name="Koringa P.G."/>
            <person name="Patel N.V."/>
            <person name="Hinsu A.T."/>
            <person name="Kumar R."/>
            <person name="Pandey M."/>
            <person name="Agarwal S."/>
            <person name="Srivastava S."/>
            <person name="Singh M."/>
            <person name="Iquebal M.A."/>
            <person name="Jaiswal S."/>
            <person name="Angadi U.B."/>
            <person name="Kumar N."/>
            <person name="Raza M."/>
            <person name="Shah T.M."/>
            <person name="Rai A."/>
            <person name="Jena J.K."/>
        </authorList>
    </citation>
    <scope>NUCLEOTIDE SEQUENCE [LARGE SCALE GENOMIC DNA]</scope>
    <source>
        <strain evidence="2">DASCIFA01</strain>
        <tissue evidence="2">Testis</tissue>
    </source>
</reference>
<accession>A0A498MP68</accession>
<gene>
    <name evidence="3" type="ORF">ROHU_004691</name>
    <name evidence="2" type="ORF">ROHU_023991</name>
</gene>
<feature type="compositionally biased region" description="Basic and acidic residues" evidence="1">
    <location>
        <begin position="25"/>
        <end position="40"/>
    </location>
</feature>
<comment type="caution">
    <text evidence="2">The sequence shown here is derived from an EMBL/GenBank/DDBJ whole genome shotgun (WGS) entry which is preliminary data.</text>
</comment>
<dbReference type="Proteomes" id="UP000290572">
    <property type="component" value="Unassembled WGS sequence"/>
</dbReference>
<evidence type="ECO:0000313" key="2">
    <source>
        <dbReference type="EMBL" id="RXN21412.1"/>
    </source>
</evidence>
<dbReference type="AlphaFoldDB" id="A0A498MP68"/>
<sequence length="180" mass="20162">MIFPAPDNLPSIERRPARPATSQQPEDRAEEPSASKEQPDHMSVLNEIVDEYRRHQLGPDPTTKLRENVGCQIYRIKKFIVFMAEGKGKLSDFCFLNETAKLHAWVSSLRKANMTVTTIQHYVMNVGTFFSYIAETPSPSCRLSRNALIANSPGNPEFAEVLEARHCHASDFGSSPSQPS</sequence>
<feature type="region of interest" description="Disordered" evidence="1">
    <location>
        <begin position="1"/>
        <end position="42"/>
    </location>
</feature>
<protein>
    <submittedName>
        <fullName evidence="2">Uncharacterized protein</fullName>
    </submittedName>
</protein>
<name>A0A498MP68_LABRO</name>
<dbReference type="EMBL" id="QBIY01012612">
    <property type="protein sequence ID" value="RXN21412.1"/>
    <property type="molecule type" value="Genomic_DNA"/>
</dbReference>
<organism evidence="2 4">
    <name type="scientific">Labeo rohita</name>
    <name type="common">Indian major carp</name>
    <name type="synonym">Cyprinus rohita</name>
    <dbReference type="NCBI Taxonomy" id="84645"/>
    <lineage>
        <taxon>Eukaryota</taxon>
        <taxon>Metazoa</taxon>
        <taxon>Chordata</taxon>
        <taxon>Craniata</taxon>
        <taxon>Vertebrata</taxon>
        <taxon>Euteleostomi</taxon>
        <taxon>Actinopterygii</taxon>
        <taxon>Neopterygii</taxon>
        <taxon>Teleostei</taxon>
        <taxon>Ostariophysi</taxon>
        <taxon>Cypriniformes</taxon>
        <taxon>Cyprinidae</taxon>
        <taxon>Labeoninae</taxon>
        <taxon>Labeonini</taxon>
        <taxon>Labeo</taxon>
    </lineage>
</organism>
<evidence type="ECO:0000313" key="3">
    <source>
        <dbReference type="EMBL" id="RXN32195.1"/>
    </source>
</evidence>
<proteinExistence type="predicted"/>